<comment type="caution">
    <text evidence="1">The sequence shown here is derived from an EMBL/GenBank/DDBJ whole genome shotgun (WGS) entry which is preliminary data.</text>
</comment>
<proteinExistence type="predicted"/>
<name>A0A5J4TJT1_9EUKA</name>
<sequence length="55" mass="5927">MQTGFRPGTGGTVGGGIYFALTKEDTERKGNQKGFNLKYDVDVGSCKIMGKLEPQ</sequence>
<feature type="non-terminal residue" evidence="1">
    <location>
        <position position="55"/>
    </location>
</feature>
<dbReference type="Proteomes" id="UP000324800">
    <property type="component" value="Unassembled WGS sequence"/>
</dbReference>
<protein>
    <submittedName>
        <fullName evidence="1">Uncharacterized protein</fullName>
    </submittedName>
</protein>
<reference evidence="1 2" key="1">
    <citation type="submission" date="2019-03" db="EMBL/GenBank/DDBJ databases">
        <title>Single cell metagenomics reveals metabolic interactions within the superorganism composed of flagellate Streblomastix strix and complex community of Bacteroidetes bacteria on its surface.</title>
        <authorList>
            <person name="Treitli S.C."/>
            <person name="Kolisko M."/>
            <person name="Husnik F."/>
            <person name="Keeling P."/>
            <person name="Hampl V."/>
        </authorList>
    </citation>
    <scope>NUCLEOTIDE SEQUENCE [LARGE SCALE GENOMIC DNA]</scope>
    <source>
        <strain evidence="1">ST1C</strain>
    </source>
</reference>
<dbReference type="EMBL" id="SNRW01030309">
    <property type="protein sequence ID" value="KAA6358142.1"/>
    <property type="molecule type" value="Genomic_DNA"/>
</dbReference>
<evidence type="ECO:0000313" key="2">
    <source>
        <dbReference type="Proteomes" id="UP000324800"/>
    </source>
</evidence>
<accession>A0A5J4TJT1</accession>
<gene>
    <name evidence="1" type="ORF">EZS28_046330</name>
</gene>
<evidence type="ECO:0000313" key="1">
    <source>
        <dbReference type="EMBL" id="KAA6358142.1"/>
    </source>
</evidence>
<dbReference type="AlphaFoldDB" id="A0A5J4TJT1"/>
<organism evidence="1 2">
    <name type="scientific">Streblomastix strix</name>
    <dbReference type="NCBI Taxonomy" id="222440"/>
    <lineage>
        <taxon>Eukaryota</taxon>
        <taxon>Metamonada</taxon>
        <taxon>Preaxostyla</taxon>
        <taxon>Oxymonadida</taxon>
        <taxon>Streblomastigidae</taxon>
        <taxon>Streblomastix</taxon>
    </lineage>
</organism>